<evidence type="ECO:0000256" key="7">
    <source>
        <dbReference type="ARBA" id="ARBA00023136"/>
    </source>
</evidence>
<evidence type="ECO:0000256" key="2">
    <source>
        <dbReference type="ARBA" id="ARBA00011085"/>
    </source>
</evidence>
<accession>A0A5C3LJZ0</accession>
<feature type="transmembrane region" description="Helical" evidence="11">
    <location>
        <begin position="72"/>
        <end position="89"/>
    </location>
</feature>
<name>A0A5C3LJZ0_9AGAR</name>
<keyword evidence="13" id="KW-1185">Reference proteome</keyword>
<evidence type="ECO:0000313" key="13">
    <source>
        <dbReference type="Proteomes" id="UP000308652"/>
    </source>
</evidence>
<dbReference type="PRINTS" id="PR00899">
    <property type="entry name" value="GPCRSTE3"/>
</dbReference>
<dbReference type="PANTHER" id="PTHR28097">
    <property type="entry name" value="PHEROMONE A FACTOR RECEPTOR"/>
    <property type="match status" value="1"/>
</dbReference>
<keyword evidence="7 11" id="KW-0472">Membrane</keyword>
<feature type="compositionally biased region" description="Polar residues" evidence="10">
    <location>
        <begin position="375"/>
        <end position="388"/>
    </location>
</feature>
<evidence type="ECO:0000256" key="5">
    <source>
        <dbReference type="ARBA" id="ARBA00022989"/>
    </source>
</evidence>
<evidence type="ECO:0000256" key="4">
    <source>
        <dbReference type="ARBA" id="ARBA00022692"/>
    </source>
</evidence>
<feature type="region of interest" description="Disordered" evidence="10">
    <location>
        <begin position="362"/>
        <end position="388"/>
    </location>
</feature>
<organism evidence="12 13">
    <name type="scientific">Crucibulum laeve</name>
    <dbReference type="NCBI Taxonomy" id="68775"/>
    <lineage>
        <taxon>Eukaryota</taxon>
        <taxon>Fungi</taxon>
        <taxon>Dikarya</taxon>
        <taxon>Basidiomycota</taxon>
        <taxon>Agaricomycotina</taxon>
        <taxon>Agaricomycetes</taxon>
        <taxon>Agaricomycetidae</taxon>
        <taxon>Agaricales</taxon>
        <taxon>Agaricineae</taxon>
        <taxon>Nidulariaceae</taxon>
        <taxon>Crucibulum</taxon>
    </lineage>
</organism>
<dbReference type="EMBL" id="ML213659">
    <property type="protein sequence ID" value="TFK32932.1"/>
    <property type="molecule type" value="Genomic_DNA"/>
</dbReference>
<evidence type="ECO:0000256" key="11">
    <source>
        <dbReference type="SAM" id="Phobius"/>
    </source>
</evidence>
<evidence type="ECO:0000256" key="8">
    <source>
        <dbReference type="ARBA" id="ARBA00023170"/>
    </source>
</evidence>
<dbReference type="InterPro" id="IPR001499">
    <property type="entry name" value="GPCR_STE3"/>
</dbReference>
<keyword evidence="6" id="KW-0297">G-protein coupled receptor</keyword>
<feature type="transmembrane region" description="Helical" evidence="11">
    <location>
        <begin position="6"/>
        <end position="24"/>
    </location>
</feature>
<dbReference type="GO" id="GO:0000750">
    <property type="term" value="P:pheromone-dependent signal transduction involved in conjugation with cellular fusion"/>
    <property type="evidence" value="ECO:0007669"/>
    <property type="project" value="TreeGrafter"/>
</dbReference>
<dbReference type="OrthoDB" id="2874149at2759"/>
<dbReference type="PRINTS" id="PR00900">
    <property type="entry name" value="PHEROMONEAR"/>
</dbReference>
<dbReference type="CDD" id="cd14966">
    <property type="entry name" value="7tmD_STE3"/>
    <property type="match status" value="1"/>
</dbReference>
<feature type="transmembrane region" description="Helical" evidence="11">
    <location>
        <begin position="265"/>
        <end position="284"/>
    </location>
</feature>
<feature type="transmembrane region" description="Helical" evidence="11">
    <location>
        <begin position="31"/>
        <end position="52"/>
    </location>
</feature>
<keyword evidence="8 12" id="KW-0675">Receptor</keyword>
<dbReference type="GO" id="GO:0005886">
    <property type="term" value="C:plasma membrane"/>
    <property type="evidence" value="ECO:0007669"/>
    <property type="project" value="TreeGrafter"/>
</dbReference>
<evidence type="ECO:0000256" key="1">
    <source>
        <dbReference type="ARBA" id="ARBA00004141"/>
    </source>
</evidence>
<sequence length="388" mass="44398">MRVELPIGAFIAALLMLVPLPWHWRARNIPTLSIIVWLFFCNIGAGVNAIIWADSIRIVAPVWCDIYTKIQVGATMALPACCLCLCIHLERIASVRQVGTTLQQKRRQMIFDTMMCWILPMVHMALHYIVQGHRFDILEDFGCRASIYQSVPSILLVWMLPMLVVALTLVFAGLSLVHFFRRRVTFACHLQNSNSALTTSRYFRLMAMAIVQMFWGVFIISINMWFTYRNGLRPWTSWEDVHFNFSRVGIFPTVLTPVSIQRWTYFIWWTMPITSVLFFAFFSFGQDAIKEYTACWRWVQRVIFRVRSVDGSAPNSSNIHRIALSKLDADKTYSTSGSIPDFGTKARPLSFDDVSSMSTTPTTATFSTSHHLSDPSKSSLTPQPHNMV</sequence>
<keyword evidence="5 11" id="KW-1133">Transmembrane helix</keyword>
<feature type="transmembrane region" description="Helical" evidence="11">
    <location>
        <begin position="155"/>
        <end position="181"/>
    </location>
</feature>
<comment type="similarity">
    <text evidence="2">Belongs to the G-protein coupled receptor 4 family.</text>
</comment>
<reference evidence="12 13" key="1">
    <citation type="journal article" date="2019" name="Nat. Ecol. Evol.">
        <title>Megaphylogeny resolves global patterns of mushroom evolution.</title>
        <authorList>
            <person name="Varga T."/>
            <person name="Krizsan K."/>
            <person name="Foldi C."/>
            <person name="Dima B."/>
            <person name="Sanchez-Garcia M."/>
            <person name="Sanchez-Ramirez S."/>
            <person name="Szollosi G.J."/>
            <person name="Szarkandi J.G."/>
            <person name="Papp V."/>
            <person name="Albert L."/>
            <person name="Andreopoulos W."/>
            <person name="Angelini C."/>
            <person name="Antonin V."/>
            <person name="Barry K.W."/>
            <person name="Bougher N.L."/>
            <person name="Buchanan P."/>
            <person name="Buyck B."/>
            <person name="Bense V."/>
            <person name="Catcheside P."/>
            <person name="Chovatia M."/>
            <person name="Cooper J."/>
            <person name="Damon W."/>
            <person name="Desjardin D."/>
            <person name="Finy P."/>
            <person name="Geml J."/>
            <person name="Haridas S."/>
            <person name="Hughes K."/>
            <person name="Justo A."/>
            <person name="Karasinski D."/>
            <person name="Kautmanova I."/>
            <person name="Kiss B."/>
            <person name="Kocsube S."/>
            <person name="Kotiranta H."/>
            <person name="LaButti K.M."/>
            <person name="Lechner B.E."/>
            <person name="Liimatainen K."/>
            <person name="Lipzen A."/>
            <person name="Lukacs Z."/>
            <person name="Mihaltcheva S."/>
            <person name="Morgado L.N."/>
            <person name="Niskanen T."/>
            <person name="Noordeloos M.E."/>
            <person name="Ohm R.A."/>
            <person name="Ortiz-Santana B."/>
            <person name="Ovrebo C."/>
            <person name="Racz N."/>
            <person name="Riley R."/>
            <person name="Savchenko A."/>
            <person name="Shiryaev A."/>
            <person name="Soop K."/>
            <person name="Spirin V."/>
            <person name="Szebenyi C."/>
            <person name="Tomsovsky M."/>
            <person name="Tulloss R.E."/>
            <person name="Uehling J."/>
            <person name="Grigoriev I.V."/>
            <person name="Vagvolgyi C."/>
            <person name="Papp T."/>
            <person name="Martin F.M."/>
            <person name="Miettinen O."/>
            <person name="Hibbett D.S."/>
            <person name="Nagy L.G."/>
        </authorList>
    </citation>
    <scope>NUCLEOTIDE SEQUENCE [LARGE SCALE GENOMIC DNA]</scope>
    <source>
        <strain evidence="12 13">CBS 166.37</strain>
    </source>
</reference>
<evidence type="ECO:0000313" key="12">
    <source>
        <dbReference type="EMBL" id="TFK32932.1"/>
    </source>
</evidence>
<keyword evidence="9" id="KW-0807">Transducer</keyword>
<evidence type="ECO:0000256" key="10">
    <source>
        <dbReference type="SAM" id="MobiDB-lite"/>
    </source>
</evidence>
<proteinExistence type="inferred from homology"/>
<evidence type="ECO:0000256" key="9">
    <source>
        <dbReference type="ARBA" id="ARBA00023224"/>
    </source>
</evidence>
<feature type="transmembrane region" description="Helical" evidence="11">
    <location>
        <begin position="202"/>
        <end position="226"/>
    </location>
</feature>
<keyword evidence="4 11" id="KW-0812">Transmembrane</keyword>
<dbReference type="AlphaFoldDB" id="A0A5C3LJZ0"/>
<feature type="transmembrane region" description="Helical" evidence="11">
    <location>
        <begin position="110"/>
        <end position="130"/>
    </location>
</feature>
<gene>
    <name evidence="12" type="ORF">BDQ12DRAFT_638153</name>
</gene>
<dbReference type="Pfam" id="PF02076">
    <property type="entry name" value="STE3"/>
    <property type="match status" value="1"/>
</dbReference>
<evidence type="ECO:0000256" key="3">
    <source>
        <dbReference type="ARBA" id="ARBA00022507"/>
    </source>
</evidence>
<keyword evidence="3" id="KW-0589">Pheromone response</keyword>
<evidence type="ECO:0000256" key="6">
    <source>
        <dbReference type="ARBA" id="ARBA00023040"/>
    </source>
</evidence>
<dbReference type="InterPro" id="IPR001546">
    <property type="entry name" value="GPCR_Pheromne_A_rcpt"/>
</dbReference>
<dbReference type="Proteomes" id="UP000308652">
    <property type="component" value="Unassembled WGS sequence"/>
</dbReference>
<protein>
    <submittedName>
        <fullName evidence="12">Pheromone A receptor-domain-containing protein</fullName>
    </submittedName>
</protein>
<dbReference type="GO" id="GO:0004933">
    <property type="term" value="F:mating-type a-factor pheromone receptor activity"/>
    <property type="evidence" value="ECO:0007669"/>
    <property type="project" value="InterPro"/>
</dbReference>
<comment type="subcellular location">
    <subcellularLocation>
        <location evidence="1">Membrane</location>
        <topology evidence="1">Multi-pass membrane protein</topology>
    </subcellularLocation>
</comment>
<dbReference type="PANTHER" id="PTHR28097:SF1">
    <property type="entry name" value="PHEROMONE A FACTOR RECEPTOR"/>
    <property type="match status" value="1"/>
</dbReference>